<protein>
    <recommendedName>
        <fullName evidence="3">DDE Tnp4 domain-containing protein</fullName>
    </recommendedName>
</protein>
<evidence type="ECO:0000259" key="3">
    <source>
        <dbReference type="Pfam" id="PF13359"/>
    </source>
</evidence>
<feature type="domain" description="DDE Tnp4" evidence="3">
    <location>
        <begin position="1"/>
        <end position="48"/>
    </location>
</feature>
<evidence type="ECO:0000313" key="5">
    <source>
        <dbReference type="Proteomes" id="UP001209878"/>
    </source>
</evidence>
<accession>A0AAD9NPJ7</accession>
<dbReference type="Pfam" id="PF13359">
    <property type="entry name" value="DDE_Tnp_4"/>
    <property type="match status" value="1"/>
</dbReference>
<dbReference type="InterPro" id="IPR027806">
    <property type="entry name" value="HARBI1_dom"/>
</dbReference>
<dbReference type="PANTHER" id="PTHR23080:SF143">
    <property type="entry name" value="SI:DKEY-56D12.4"/>
    <property type="match status" value="1"/>
</dbReference>
<organism evidence="4 5">
    <name type="scientific">Ridgeia piscesae</name>
    <name type="common">Tubeworm</name>
    <dbReference type="NCBI Taxonomy" id="27915"/>
    <lineage>
        <taxon>Eukaryota</taxon>
        <taxon>Metazoa</taxon>
        <taxon>Spiralia</taxon>
        <taxon>Lophotrochozoa</taxon>
        <taxon>Annelida</taxon>
        <taxon>Polychaeta</taxon>
        <taxon>Sedentaria</taxon>
        <taxon>Canalipalpata</taxon>
        <taxon>Sabellida</taxon>
        <taxon>Siboglinidae</taxon>
        <taxon>Ridgeia</taxon>
    </lineage>
</organism>
<evidence type="ECO:0000256" key="2">
    <source>
        <dbReference type="ARBA" id="ARBA00022723"/>
    </source>
</evidence>
<keyword evidence="2" id="KW-0479">Metal-binding</keyword>
<dbReference type="AlphaFoldDB" id="A0AAD9NPJ7"/>
<dbReference type="GO" id="GO:0046872">
    <property type="term" value="F:metal ion binding"/>
    <property type="evidence" value="ECO:0007669"/>
    <property type="project" value="UniProtKB-KW"/>
</dbReference>
<reference evidence="4" key="1">
    <citation type="journal article" date="2023" name="Mol. Biol. Evol.">
        <title>Third-Generation Sequencing Reveals the Adaptive Role of the Epigenome in Three Deep-Sea Polychaetes.</title>
        <authorList>
            <person name="Perez M."/>
            <person name="Aroh O."/>
            <person name="Sun Y."/>
            <person name="Lan Y."/>
            <person name="Juniper S.K."/>
            <person name="Young C.R."/>
            <person name="Angers B."/>
            <person name="Qian P.Y."/>
        </authorList>
    </citation>
    <scope>NUCLEOTIDE SEQUENCE</scope>
    <source>
        <strain evidence="4">R07B-5</strain>
    </source>
</reference>
<evidence type="ECO:0000256" key="1">
    <source>
        <dbReference type="ARBA" id="ARBA00001968"/>
    </source>
</evidence>
<comment type="caution">
    <text evidence="4">The sequence shown here is derived from an EMBL/GenBank/DDBJ whole genome shotgun (WGS) entry which is preliminary data.</text>
</comment>
<sequence length="59" mass="6795">MFVSDAFEGSMSDNDIVKKSGFLDKLDAGDLMLADRRFTIRDMLYAKKVDLNIQPFQYI</sequence>
<dbReference type="PANTHER" id="PTHR23080">
    <property type="entry name" value="THAP DOMAIN PROTEIN"/>
    <property type="match status" value="1"/>
</dbReference>
<dbReference type="EMBL" id="JAODUO010000564">
    <property type="protein sequence ID" value="KAK2178057.1"/>
    <property type="molecule type" value="Genomic_DNA"/>
</dbReference>
<comment type="cofactor">
    <cofactor evidence="1">
        <name>a divalent metal cation</name>
        <dbReference type="ChEBI" id="CHEBI:60240"/>
    </cofactor>
</comment>
<dbReference type="Proteomes" id="UP001209878">
    <property type="component" value="Unassembled WGS sequence"/>
</dbReference>
<name>A0AAD9NPJ7_RIDPI</name>
<keyword evidence="5" id="KW-1185">Reference proteome</keyword>
<evidence type="ECO:0000313" key="4">
    <source>
        <dbReference type="EMBL" id="KAK2178057.1"/>
    </source>
</evidence>
<gene>
    <name evidence="4" type="ORF">NP493_564g03052</name>
</gene>
<proteinExistence type="predicted"/>